<evidence type="ECO:0000313" key="3">
    <source>
        <dbReference type="Proteomes" id="UP000214720"/>
    </source>
</evidence>
<dbReference type="EMBL" id="MTHB01000041">
    <property type="protein sequence ID" value="OXC79446.1"/>
    <property type="molecule type" value="Genomic_DNA"/>
</dbReference>
<reference evidence="1" key="2">
    <citation type="submission" date="2017-01" db="EMBL/GenBank/DDBJ databases">
        <authorList>
            <person name="Mah S.A."/>
            <person name="Swanson W.J."/>
            <person name="Moy G.W."/>
            <person name="Vacquier V.D."/>
        </authorList>
    </citation>
    <scope>NUCLEOTIDE SEQUENCE</scope>
    <source>
        <strain evidence="1">PAMC 26633</strain>
    </source>
</reference>
<reference evidence="3" key="1">
    <citation type="submission" date="2017-01" db="EMBL/GenBank/DDBJ databases">
        <title>Genome Analysis of Deinococcus marmoris KOPRI26562.</title>
        <authorList>
            <person name="Kim J.H."/>
            <person name="Oh H.-M."/>
        </authorList>
    </citation>
    <scope>NUCLEOTIDE SEQUENCE [LARGE SCALE GENOMIC DNA]</scope>
    <source>
        <strain evidence="3">PAMC 26633</strain>
    </source>
</reference>
<dbReference type="AlphaFoldDB" id="A0A226WUA5"/>
<organism evidence="1 3">
    <name type="scientific">Caballeronia sordidicola</name>
    <name type="common">Burkholderia sordidicola</name>
    <dbReference type="NCBI Taxonomy" id="196367"/>
    <lineage>
        <taxon>Bacteria</taxon>
        <taxon>Pseudomonadati</taxon>
        <taxon>Pseudomonadota</taxon>
        <taxon>Betaproteobacteria</taxon>
        <taxon>Burkholderiales</taxon>
        <taxon>Burkholderiaceae</taxon>
        <taxon>Caballeronia</taxon>
    </lineage>
</organism>
<accession>A0A226WUA5</accession>
<proteinExistence type="predicted"/>
<dbReference type="EMBL" id="MTHB01000204">
    <property type="protein sequence ID" value="OXC74776.1"/>
    <property type="molecule type" value="Genomic_DNA"/>
</dbReference>
<gene>
    <name evidence="2" type="ORF">BSU04_07120</name>
    <name evidence="1" type="ORF">BSU04_30150</name>
</gene>
<dbReference type="Proteomes" id="UP000214720">
    <property type="component" value="Unassembled WGS sequence"/>
</dbReference>
<name>A0A226WUA5_CABSO</name>
<comment type="caution">
    <text evidence="1">The sequence shown here is derived from an EMBL/GenBank/DDBJ whole genome shotgun (WGS) entry which is preliminary data.</text>
</comment>
<protein>
    <submittedName>
        <fullName evidence="1">Uncharacterized protein</fullName>
    </submittedName>
</protein>
<evidence type="ECO:0000313" key="2">
    <source>
        <dbReference type="EMBL" id="OXC79446.1"/>
    </source>
</evidence>
<sequence length="42" mass="4865">MEFTIMQVGSKRWRLFGGAYRNLHNLFDKHMPHVSIHAPLGA</sequence>
<evidence type="ECO:0000313" key="1">
    <source>
        <dbReference type="EMBL" id="OXC74776.1"/>
    </source>
</evidence>